<evidence type="ECO:0000313" key="3">
    <source>
        <dbReference type="EMBL" id="GFA22223.1"/>
    </source>
</evidence>
<comment type="caution">
    <text evidence="3">The sequence shown here is derived from an EMBL/GenBank/DDBJ whole genome shotgun (WGS) entry which is preliminary data.</text>
</comment>
<feature type="region of interest" description="Disordered" evidence="1">
    <location>
        <begin position="204"/>
        <end position="224"/>
    </location>
</feature>
<dbReference type="Gene3D" id="2.40.70.10">
    <property type="entry name" value="Acid Proteases"/>
    <property type="match status" value="1"/>
</dbReference>
<sequence length="646" mass="72464">GVVPTNFEWWGGPIAPIAIQATNFGLKNDMIQKVQNSCQIHGLPGNDANKHLDKILHVTQSFKVNGVTDDALRLYLFPHSLTHHATAWFDRLPWNSITTFEQMAKMFLEKYFPPSMVTKLRNEITNFCQRLDESLFKAWECYKLSIDRCPNHNMLPVTQIDIFYNWLTLRHRDTINAAAGGTFLKRRPEECYDLIENMTAHHNDWDTSAQRSESSSSITSSSDPENVAFKAEMVEINKNLMKVLQINQQVKAVTPSCETCGGPHSYNDCPATVGHTQNVYAVRAYNQGGNSYQPQGNHNLLSYRSDNYLGPPGFNQNQNRSNPNQNYQNRNQEKNHGNTQGNDQGRNQFFQGASHVQNSPPAYQAPGYQALVQQALIPQPQVVTTTDFADALILMPKFASTFKSLLTNKEKLFELARIPLNEHCLAVLLKKLPEKLGDPNKFLISCNFLRMDKCLALADLGASINLMPLFVWNKLSLPDLSPTCMTLELMDRSISRLVGVAEDVSVKVGKFNFQADFVVVDFDADPRVPLILGRSFLRTRRALIDVYEGELTLCVGNKAVTFNLDQTSRYSANYDAESINQIDVINVACEEYSQEVLGFSVSGNPTPSMKPIVSTSSPTLTPFGESDFLLEKTNAFLAIEDEPISP</sequence>
<dbReference type="CDD" id="cd00303">
    <property type="entry name" value="retropepsin_like"/>
    <property type="match status" value="1"/>
</dbReference>
<dbReference type="InterPro" id="IPR005162">
    <property type="entry name" value="Retrotrans_gag_dom"/>
</dbReference>
<feature type="non-terminal residue" evidence="3">
    <location>
        <position position="1"/>
    </location>
</feature>
<protein>
    <submittedName>
        <fullName evidence="3">Reverse transcriptase domain-containing protein</fullName>
    </submittedName>
</protein>
<feature type="compositionally biased region" description="Polar residues" evidence="1">
    <location>
        <begin position="337"/>
        <end position="347"/>
    </location>
</feature>
<keyword evidence="3" id="KW-0695">RNA-directed DNA polymerase</keyword>
<feature type="domain" description="Retrotransposon gag" evidence="2">
    <location>
        <begin position="76"/>
        <end position="167"/>
    </location>
</feature>
<dbReference type="GO" id="GO:0003964">
    <property type="term" value="F:RNA-directed DNA polymerase activity"/>
    <property type="evidence" value="ECO:0007669"/>
    <property type="project" value="UniProtKB-KW"/>
</dbReference>
<name>A0A699JC30_TANCI</name>
<dbReference type="AlphaFoldDB" id="A0A699JC30"/>
<feature type="region of interest" description="Disordered" evidence="1">
    <location>
        <begin position="290"/>
        <end position="347"/>
    </location>
</feature>
<dbReference type="PANTHER" id="PTHR33067">
    <property type="entry name" value="RNA-DIRECTED DNA POLYMERASE-RELATED"/>
    <property type="match status" value="1"/>
</dbReference>
<keyword evidence="3" id="KW-0548">Nucleotidyltransferase</keyword>
<feature type="compositionally biased region" description="Polar residues" evidence="1">
    <location>
        <begin position="290"/>
        <end position="305"/>
    </location>
</feature>
<evidence type="ECO:0000256" key="1">
    <source>
        <dbReference type="SAM" id="MobiDB-lite"/>
    </source>
</evidence>
<dbReference type="PANTHER" id="PTHR33067:SF9">
    <property type="entry name" value="RNA-DIRECTED DNA POLYMERASE"/>
    <property type="match status" value="1"/>
</dbReference>
<feature type="compositionally biased region" description="Low complexity" evidence="1">
    <location>
        <begin position="208"/>
        <end position="222"/>
    </location>
</feature>
<dbReference type="Pfam" id="PF03732">
    <property type="entry name" value="Retrotrans_gag"/>
    <property type="match status" value="1"/>
</dbReference>
<organism evidence="3">
    <name type="scientific">Tanacetum cinerariifolium</name>
    <name type="common">Dalmatian daisy</name>
    <name type="synonym">Chrysanthemum cinerariifolium</name>
    <dbReference type="NCBI Taxonomy" id="118510"/>
    <lineage>
        <taxon>Eukaryota</taxon>
        <taxon>Viridiplantae</taxon>
        <taxon>Streptophyta</taxon>
        <taxon>Embryophyta</taxon>
        <taxon>Tracheophyta</taxon>
        <taxon>Spermatophyta</taxon>
        <taxon>Magnoliopsida</taxon>
        <taxon>eudicotyledons</taxon>
        <taxon>Gunneridae</taxon>
        <taxon>Pentapetalae</taxon>
        <taxon>asterids</taxon>
        <taxon>campanulids</taxon>
        <taxon>Asterales</taxon>
        <taxon>Asteraceae</taxon>
        <taxon>Asteroideae</taxon>
        <taxon>Anthemideae</taxon>
        <taxon>Anthemidinae</taxon>
        <taxon>Tanacetum</taxon>
    </lineage>
</organism>
<dbReference type="EMBL" id="BKCJ010388020">
    <property type="protein sequence ID" value="GFA22223.1"/>
    <property type="molecule type" value="Genomic_DNA"/>
</dbReference>
<evidence type="ECO:0000259" key="2">
    <source>
        <dbReference type="Pfam" id="PF03732"/>
    </source>
</evidence>
<feature type="compositionally biased region" description="Low complexity" evidence="1">
    <location>
        <begin position="315"/>
        <end position="330"/>
    </location>
</feature>
<reference evidence="3" key="1">
    <citation type="journal article" date="2019" name="Sci. Rep.">
        <title>Draft genome of Tanacetum cinerariifolium, the natural source of mosquito coil.</title>
        <authorList>
            <person name="Yamashiro T."/>
            <person name="Shiraishi A."/>
            <person name="Satake H."/>
            <person name="Nakayama K."/>
        </authorList>
    </citation>
    <scope>NUCLEOTIDE SEQUENCE</scope>
</reference>
<gene>
    <name evidence="3" type="ORF">Tci_594195</name>
</gene>
<dbReference type="InterPro" id="IPR021109">
    <property type="entry name" value="Peptidase_aspartic_dom_sf"/>
</dbReference>
<accession>A0A699JC30</accession>
<proteinExistence type="predicted"/>
<keyword evidence="3" id="KW-0808">Transferase</keyword>